<evidence type="ECO:0000313" key="2">
    <source>
        <dbReference type="EMBL" id="GAA4637311.1"/>
    </source>
</evidence>
<name>A0ABP8UU50_9ACTN</name>
<proteinExistence type="predicted"/>
<organism evidence="2 3">
    <name type="scientific">Actinoallomurus vinaceus</name>
    <dbReference type="NCBI Taxonomy" id="1080074"/>
    <lineage>
        <taxon>Bacteria</taxon>
        <taxon>Bacillati</taxon>
        <taxon>Actinomycetota</taxon>
        <taxon>Actinomycetes</taxon>
        <taxon>Streptosporangiales</taxon>
        <taxon>Thermomonosporaceae</taxon>
        <taxon>Actinoallomurus</taxon>
    </lineage>
</organism>
<dbReference type="Proteomes" id="UP001501442">
    <property type="component" value="Unassembled WGS sequence"/>
</dbReference>
<gene>
    <name evidence="2" type="ORF">GCM10023196_090600</name>
</gene>
<accession>A0ABP8UU50</accession>
<reference evidence="3" key="1">
    <citation type="journal article" date="2019" name="Int. J. Syst. Evol. Microbiol.">
        <title>The Global Catalogue of Microorganisms (GCM) 10K type strain sequencing project: providing services to taxonomists for standard genome sequencing and annotation.</title>
        <authorList>
            <consortium name="The Broad Institute Genomics Platform"/>
            <consortium name="The Broad Institute Genome Sequencing Center for Infectious Disease"/>
            <person name="Wu L."/>
            <person name="Ma J."/>
        </authorList>
    </citation>
    <scope>NUCLEOTIDE SEQUENCE [LARGE SCALE GENOMIC DNA]</scope>
    <source>
        <strain evidence="3">JCM 17939</strain>
    </source>
</reference>
<protein>
    <submittedName>
        <fullName evidence="2">Uncharacterized protein</fullName>
    </submittedName>
</protein>
<evidence type="ECO:0000256" key="1">
    <source>
        <dbReference type="SAM" id="MobiDB-lite"/>
    </source>
</evidence>
<comment type="caution">
    <text evidence="2">The sequence shown here is derived from an EMBL/GenBank/DDBJ whole genome shotgun (WGS) entry which is preliminary data.</text>
</comment>
<feature type="region of interest" description="Disordered" evidence="1">
    <location>
        <begin position="1"/>
        <end position="120"/>
    </location>
</feature>
<feature type="compositionally biased region" description="Basic and acidic residues" evidence="1">
    <location>
        <begin position="16"/>
        <end position="43"/>
    </location>
</feature>
<dbReference type="EMBL" id="BAABHK010000019">
    <property type="protein sequence ID" value="GAA4637311.1"/>
    <property type="molecule type" value="Genomic_DNA"/>
</dbReference>
<sequence length="120" mass="12888">MPGRSFVILPRKHGPPTRDAHSGRSPEPAPDRDRHDDLRRLAEDLLESDEMAAPHRAPHGRPTERRPVPRPGTGGSTGTPHPYGRSIHAITVAVANGRPGSPSPPVLTGTTVAGDRERVK</sequence>
<keyword evidence="3" id="KW-1185">Reference proteome</keyword>
<evidence type="ECO:0000313" key="3">
    <source>
        <dbReference type="Proteomes" id="UP001501442"/>
    </source>
</evidence>